<keyword evidence="2" id="KW-1185">Reference proteome</keyword>
<sequence length="289" mass="31951">MPTQEHEYLIELVRNRPSLVATLLAGTGVSVPTFDEARLGNADFTDCTPTEYRADSVVILCKEGTPVSAVVLEVQREPDTRKRWSWPVYLSTLRARTKCPVLLLVFCEDSRTARRCAEPIEMGHPRWVLHPIVIGPNGIPSIIDLGWAVDQPELATVSAIVHGQSEAGLHNILTLFEALGQLPEEFSEYSDLVLSCLPDFMLDKVIRELRMAMATHHPRSAVIRAWLAEGKAEGKAEGEAKAVLLILEARGISLPDEARARILACTDLHTLESWVRKAATAKSADELFL</sequence>
<comment type="caution">
    <text evidence="1">The sequence shown here is derived from an EMBL/GenBank/DDBJ whole genome shotgun (WGS) entry which is preliminary data.</text>
</comment>
<evidence type="ECO:0000313" key="1">
    <source>
        <dbReference type="EMBL" id="TDD12481.1"/>
    </source>
</evidence>
<accession>A0A4R4W3M0</accession>
<dbReference type="RefSeq" id="WP_132591049.1">
    <property type="nucleotide sequence ID" value="NZ_SMKO01000002.1"/>
</dbReference>
<dbReference type="PANTHER" id="PTHR34613:SF1">
    <property type="entry name" value="SLL6017 PROTEIN"/>
    <property type="match status" value="1"/>
</dbReference>
<dbReference type="PANTHER" id="PTHR34613">
    <property type="entry name" value="SLL0800 PROTEIN"/>
    <property type="match status" value="1"/>
</dbReference>
<dbReference type="AlphaFoldDB" id="A0A4R4W3M0"/>
<proteinExistence type="predicted"/>
<dbReference type="Proteomes" id="UP000295258">
    <property type="component" value="Unassembled WGS sequence"/>
</dbReference>
<evidence type="ECO:0008006" key="3">
    <source>
        <dbReference type="Google" id="ProtNLM"/>
    </source>
</evidence>
<organism evidence="1 2">
    <name type="scientific">Nonomuraea deserti</name>
    <dbReference type="NCBI Taxonomy" id="1848322"/>
    <lineage>
        <taxon>Bacteria</taxon>
        <taxon>Bacillati</taxon>
        <taxon>Actinomycetota</taxon>
        <taxon>Actinomycetes</taxon>
        <taxon>Streptosporangiales</taxon>
        <taxon>Streptosporangiaceae</taxon>
        <taxon>Nonomuraea</taxon>
    </lineage>
</organism>
<protein>
    <recommendedName>
        <fullName evidence="3">Rpn family recombination-promoting nuclease/putative transposase</fullName>
    </recommendedName>
</protein>
<reference evidence="1 2" key="1">
    <citation type="submission" date="2019-03" db="EMBL/GenBank/DDBJ databases">
        <title>Draft genome sequences of novel Actinobacteria.</title>
        <authorList>
            <person name="Sahin N."/>
            <person name="Ay H."/>
            <person name="Saygin H."/>
        </authorList>
    </citation>
    <scope>NUCLEOTIDE SEQUENCE [LARGE SCALE GENOMIC DNA]</scope>
    <source>
        <strain evidence="1 2">KC310</strain>
    </source>
</reference>
<gene>
    <name evidence="1" type="ORF">E1292_01115</name>
</gene>
<dbReference type="EMBL" id="SMKO01000002">
    <property type="protein sequence ID" value="TDD12481.1"/>
    <property type="molecule type" value="Genomic_DNA"/>
</dbReference>
<evidence type="ECO:0000313" key="2">
    <source>
        <dbReference type="Proteomes" id="UP000295258"/>
    </source>
</evidence>
<name>A0A4R4W3M0_9ACTN</name>